<dbReference type="Proteomes" id="UP000324497">
    <property type="component" value="Chromosome"/>
</dbReference>
<keyword evidence="3" id="KW-1185">Reference proteome</keyword>
<protein>
    <submittedName>
        <fullName evidence="2">Uncharacterized protein</fullName>
    </submittedName>
</protein>
<organism evidence="2 3">
    <name type="scientific">Liquorilactobacillus nagelii</name>
    <dbReference type="NCBI Taxonomy" id="82688"/>
    <lineage>
        <taxon>Bacteria</taxon>
        <taxon>Bacillati</taxon>
        <taxon>Bacillota</taxon>
        <taxon>Bacilli</taxon>
        <taxon>Lactobacillales</taxon>
        <taxon>Lactobacillaceae</taxon>
        <taxon>Liquorilactobacillus</taxon>
    </lineage>
</organism>
<feature type="region of interest" description="Disordered" evidence="1">
    <location>
        <begin position="20"/>
        <end position="40"/>
    </location>
</feature>
<name>A0A3Q8CPU8_9LACO</name>
<evidence type="ECO:0000313" key="3">
    <source>
        <dbReference type="Proteomes" id="UP000324497"/>
    </source>
</evidence>
<evidence type="ECO:0000313" key="2">
    <source>
        <dbReference type="EMBL" id="AUJ32874.1"/>
    </source>
</evidence>
<proteinExistence type="predicted"/>
<dbReference type="KEGG" id="lng:BSQ50_10200"/>
<accession>A0A3Q8CPU8</accession>
<gene>
    <name evidence="2" type="ORF">BSQ50_10200</name>
</gene>
<reference evidence="2 3" key="1">
    <citation type="submission" date="2016-11" db="EMBL/GenBank/DDBJ databases">
        <title>Interaction between Lactobacillus species and yeast in water kefir.</title>
        <authorList>
            <person name="Behr J."/>
            <person name="Xu D."/>
            <person name="Vogel R.F."/>
        </authorList>
    </citation>
    <scope>NUCLEOTIDE SEQUENCE [LARGE SCALE GENOMIC DNA]</scope>
    <source>
        <strain evidence="2 3">TMW 1.1827</strain>
    </source>
</reference>
<sequence length="95" mass="10650">MPSNWSFDQFTEYTAGSTGIDIDQDAASGKDQGVSKTTDTMTNKNSAFFEQLQKVEEQAKKYVSDSTSIAERIAQFYRQFDYSSAEWIPIAGVLE</sequence>
<dbReference type="AlphaFoldDB" id="A0A3Q8CPU8"/>
<dbReference type="RefSeq" id="WP_148127116.1">
    <property type="nucleotide sequence ID" value="NZ_CP018180.1"/>
</dbReference>
<evidence type="ECO:0000256" key="1">
    <source>
        <dbReference type="SAM" id="MobiDB-lite"/>
    </source>
</evidence>
<dbReference type="EMBL" id="CP018180">
    <property type="protein sequence ID" value="AUJ32874.1"/>
    <property type="molecule type" value="Genomic_DNA"/>
</dbReference>